<keyword evidence="3" id="KW-0472">Membrane</keyword>
<dbReference type="Gene3D" id="3.40.50.12780">
    <property type="entry name" value="N-terminal domain of ligase-like"/>
    <property type="match status" value="1"/>
</dbReference>
<feature type="transmembrane region" description="Helical" evidence="3">
    <location>
        <begin position="718"/>
        <end position="738"/>
    </location>
</feature>
<keyword evidence="3" id="KW-1133">Transmembrane helix</keyword>
<evidence type="ECO:0000259" key="4">
    <source>
        <dbReference type="PROSITE" id="PS50075"/>
    </source>
</evidence>
<evidence type="ECO:0000313" key="5">
    <source>
        <dbReference type="EMBL" id="AXM94654.1"/>
    </source>
</evidence>
<dbReference type="PROSITE" id="PS50075">
    <property type="entry name" value="CARRIER"/>
    <property type="match status" value="1"/>
</dbReference>
<dbReference type="InterPro" id="IPR020845">
    <property type="entry name" value="AMP-binding_CS"/>
</dbReference>
<feature type="transmembrane region" description="Helical" evidence="3">
    <location>
        <begin position="750"/>
        <end position="770"/>
    </location>
</feature>
<evidence type="ECO:0000256" key="3">
    <source>
        <dbReference type="SAM" id="Phobius"/>
    </source>
</evidence>
<dbReference type="Pfam" id="PF13193">
    <property type="entry name" value="AMP-binding_C"/>
    <property type="match status" value="1"/>
</dbReference>
<keyword evidence="2" id="KW-0597">Phosphoprotein</keyword>
<dbReference type="GO" id="GO:0005737">
    <property type="term" value="C:cytoplasm"/>
    <property type="evidence" value="ECO:0007669"/>
    <property type="project" value="TreeGrafter"/>
</dbReference>
<dbReference type="InterPro" id="IPR025110">
    <property type="entry name" value="AMP-bd_C"/>
</dbReference>
<dbReference type="InterPro" id="IPR009081">
    <property type="entry name" value="PP-bd_ACP"/>
</dbReference>
<dbReference type="InterPro" id="IPR000873">
    <property type="entry name" value="AMP-dep_synth/lig_dom"/>
</dbReference>
<dbReference type="SUPFAM" id="SSF56801">
    <property type="entry name" value="Acetyl-CoA synthetase-like"/>
    <property type="match status" value="1"/>
</dbReference>
<dbReference type="GO" id="GO:0044550">
    <property type="term" value="P:secondary metabolite biosynthetic process"/>
    <property type="evidence" value="ECO:0007669"/>
    <property type="project" value="TreeGrafter"/>
</dbReference>
<feature type="transmembrane region" description="Helical" evidence="3">
    <location>
        <begin position="805"/>
        <end position="824"/>
    </location>
</feature>
<dbReference type="Proteomes" id="UP000256503">
    <property type="component" value="Chromosome"/>
</dbReference>
<dbReference type="Gene3D" id="1.10.1200.10">
    <property type="entry name" value="ACP-like"/>
    <property type="match status" value="1"/>
</dbReference>
<accession>A0AAD0QUW6</accession>
<dbReference type="InterPro" id="IPR045851">
    <property type="entry name" value="AMP-bd_C_sf"/>
</dbReference>
<feature type="domain" description="Carrier" evidence="4">
    <location>
        <begin position="532"/>
        <end position="607"/>
    </location>
</feature>
<evidence type="ECO:0000256" key="1">
    <source>
        <dbReference type="ARBA" id="ARBA00022450"/>
    </source>
</evidence>
<proteinExistence type="predicted"/>
<dbReference type="AlphaFoldDB" id="A0AAD0QUW6"/>
<dbReference type="GO" id="GO:0043041">
    <property type="term" value="P:amino acid activation for nonribosomal peptide biosynthetic process"/>
    <property type="evidence" value="ECO:0007669"/>
    <property type="project" value="TreeGrafter"/>
</dbReference>
<organism evidence="5 6">
    <name type="scientific">Pseudomonas plecoglossicida</name>
    <dbReference type="NCBI Taxonomy" id="70775"/>
    <lineage>
        <taxon>Bacteria</taxon>
        <taxon>Pseudomonadati</taxon>
        <taxon>Pseudomonadota</taxon>
        <taxon>Gammaproteobacteria</taxon>
        <taxon>Pseudomonadales</taxon>
        <taxon>Pseudomonadaceae</taxon>
        <taxon>Pseudomonas</taxon>
    </lineage>
</organism>
<dbReference type="InterPro" id="IPR036736">
    <property type="entry name" value="ACP-like_sf"/>
</dbReference>
<dbReference type="FunFam" id="3.30.300.30:FF:000010">
    <property type="entry name" value="Enterobactin synthetase component F"/>
    <property type="match status" value="1"/>
</dbReference>
<dbReference type="GO" id="GO:0016747">
    <property type="term" value="F:acyltransferase activity, transferring groups other than amino-acyl groups"/>
    <property type="evidence" value="ECO:0007669"/>
    <property type="project" value="InterPro"/>
</dbReference>
<protein>
    <submittedName>
        <fullName evidence="5">Amino acid adenylation domain-containing protein</fullName>
    </submittedName>
</protein>
<name>A0AAD0QUW6_PSEDL</name>
<dbReference type="PANTHER" id="PTHR45527:SF1">
    <property type="entry name" value="FATTY ACID SYNTHASE"/>
    <property type="match status" value="1"/>
</dbReference>
<feature type="transmembrane region" description="Helical" evidence="3">
    <location>
        <begin position="672"/>
        <end position="694"/>
    </location>
</feature>
<feature type="transmembrane region" description="Helical" evidence="3">
    <location>
        <begin position="862"/>
        <end position="880"/>
    </location>
</feature>
<evidence type="ECO:0000256" key="2">
    <source>
        <dbReference type="ARBA" id="ARBA00022553"/>
    </source>
</evidence>
<dbReference type="RefSeq" id="WP_016394897.1">
    <property type="nucleotide sequence ID" value="NZ_CP031146.1"/>
</dbReference>
<dbReference type="CDD" id="cd05930">
    <property type="entry name" value="A_NRPS"/>
    <property type="match status" value="1"/>
</dbReference>
<keyword evidence="3" id="KW-0812">Transmembrane</keyword>
<feature type="transmembrane region" description="Helical" evidence="3">
    <location>
        <begin position="782"/>
        <end position="798"/>
    </location>
</feature>
<dbReference type="InterPro" id="IPR010071">
    <property type="entry name" value="AA_adenyl_dom"/>
</dbReference>
<dbReference type="InterPro" id="IPR002656">
    <property type="entry name" value="Acyl_transf_3_dom"/>
</dbReference>
<dbReference type="NCBIfam" id="TIGR01733">
    <property type="entry name" value="AA-adenyl-dom"/>
    <property type="match status" value="1"/>
</dbReference>
<dbReference type="Gene3D" id="3.30.300.30">
    <property type="match status" value="1"/>
</dbReference>
<dbReference type="Pfam" id="PF00550">
    <property type="entry name" value="PP-binding"/>
    <property type="match status" value="1"/>
</dbReference>
<dbReference type="Pfam" id="PF00501">
    <property type="entry name" value="AMP-binding"/>
    <property type="match status" value="1"/>
</dbReference>
<reference evidence="5 6" key="1">
    <citation type="submission" date="2018-07" db="EMBL/GenBank/DDBJ databases">
        <title>Complete genome sequence of a Pseudomonas plecoglossicida strain pathogenic to the marine fish, Larimichthys crocea.</title>
        <authorList>
            <person name="Tao Z."/>
        </authorList>
    </citation>
    <scope>NUCLEOTIDE SEQUENCE [LARGE SCALE GENOMIC DNA]</scope>
    <source>
        <strain evidence="5 6">XSDHY-P</strain>
    </source>
</reference>
<feature type="transmembrane region" description="Helical" evidence="3">
    <location>
        <begin position="892"/>
        <end position="917"/>
    </location>
</feature>
<dbReference type="EMBL" id="CP031146">
    <property type="protein sequence ID" value="AXM94654.1"/>
    <property type="molecule type" value="Genomic_DNA"/>
</dbReference>
<keyword evidence="1" id="KW-0596">Phosphopantetheine</keyword>
<dbReference type="GeneID" id="49612147"/>
<sequence length="936" mass="101963">MQDLRPNPTLPLEYRAERPIVSDFLQQAKRSPEATAIIGEGVSCSYQQLQRISHGIASFLFEHRTGDADRVLIVCSRGAGLVYAMLGALRAGLPFSVVDVAYPAARVAQLVESLEATFIVLCGEAQVTLAQGHCPARRVRVPEAPDQALQQFPEQTGPLPDIDASRPAYITFTSGSTGIPKGVVTHHAPLVHFIDWHVRRHGFTEHDRFSLLSGLGHDPVYRDIFTPLSIGAAVVCPAQSTLTHPVQLATWIRRHGISVIHLTPPLGKLIATGAGLQQQRFDQLRWLFWGGDALSPALYQTMRSIAPQATSVNFYGTTETPQAMVFHQLDEQPVQATIPLGKGIDDAQVLVVGEQRQLVSEGEVGEIFIRSPYLSMGYWQDPALTAEKFVVNPFTGAPGDTCYRTGDLGTYLADGSVAFLGRADCQVKIRGHRIELAEIESVIARQPRIEQCVVVASNDGAAPRLIAYCVTPSAVEAGQLREVVAAQLPDYMVPALFVFIDAIPLTPNGKIDRRALPPPLDSSETCAGNVGEALTPVTRKLADAWAQILQVPHIDANLSFVELGGDSLSFVQASMVLEDLVGQLPARWELMPVRQLAELAGQTKAPGHAMRALEMPVLMRMLSILLIVMGHLGVLGKGVITGETTALFLVSGIGLARFQVNAIHERGDARVLLKSVLGIALPTLLYTVLVQFLFDTVHWQSLLLISNWFPASLVGHFSYWYIEVLVQMLLIVGLLLSIRPLRLLIMADPFRHLLLAACVLLLADIVLGLFVFDATPLYNRVPQHYLAAMVLGMAVQYADSTLRKWLASAVAVVVVGELELVTIAGYGWDAWFSGLHIDVALPAVLALIWLRSVPMPAAIARGGALIASSTLFIYLTHYQFQSVARRISDQPLLAVALAIVGGIVVAYCWNTGLRLALKRWARARKKRPADTLEPVA</sequence>
<dbReference type="Pfam" id="PF01757">
    <property type="entry name" value="Acyl_transf_3"/>
    <property type="match status" value="1"/>
</dbReference>
<dbReference type="GO" id="GO:0031177">
    <property type="term" value="F:phosphopantetheine binding"/>
    <property type="evidence" value="ECO:0007669"/>
    <property type="project" value="TreeGrafter"/>
</dbReference>
<evidence type="ECO:0000313" key="6">
    <source>
        <dbReference type="Proteomes" id="UP000256503"/>
    </source>
</evidence>
<dbReference type="PROSITE" id="PS00455">
    <property type="entry name" value="AMP_BINDING"/>
    <property type="match status" value="1"/>
</dbReference>
<dbReference type="InterPro" id="IPR042099">
    <property type="entry name" value="ANL_N_sf"/>
</dbReference>
<dbReference type="SUPFAM" id="SSF47336">
    <property type="entry name" value="ACP-like"/>
    <property type="match status" value="1"/>
</dbReference>
<dbReference type="PANTHER" id="PTHR45527">
    <property type="entry name" value="NONRIBOSOMAL PEPTIDE SYNTHETASE"/>
    <property type="match status" value="1"/>
</dbReference>
<gene>
    <name evidence="5" type="ORF">DVB73_01830</name>
</gene>
<feature type="transmembrane region" description="Helical" evidence="3">
    <location>
        <begin position="830"/>
        <end position="850"/>
    </location>
</feature>